<organism evidence="1 2">
    <name type="scientific">Streptomyces turgidiscabies (strain Car8)</name>
    <dbReference type="NCBI Taxonomy" id="698760"/>
    <lineage>
        <taxon>Bacteria</taxon>
        <taxon>Bacillati</taxon>
        <taxon>Actinomycetota</taxon>
        <taxon>Actinomycetes</taxon>
        <taxon>Kitasatosporales</taxon>
        <taxon>Streptomycetaceae</taxon>
        <taxon>Streptomyces</taxon>
    </lineage>
</organism>
<evidence type="ECO:0000313" key="2">
    <source>
        <dbReference type="Proteomes" id="UP000010931"/>
    </source>
</evidence>
<evidence type="ECO:0008006" key="3">
    <source>
        <dbReference type="Google" id="ProtNLM"/>
    </source>
</evidence>
<protein>
    <recommendedName>
        <fullName evidence="3">Oxidoreductase, short chain dehydrogenase/reductase family protein</fullName>
    </recommendedName>
</protein>
<dbReference type="PATRIC" id="fig|698760.3.peg.3814"/>
<sequence>MEPVRHAAGRRTPETVAGVVATLISDDGAFISGTEIRIDGGAHQ</sequence>
<dbReference type="Pfam" id="PF13561">
    <property type="entry name" value="adh_short_C2"/>
    <property type="match status" value="1"/>
</dbReference>
<dbReference type="AlphaFoldDB" id="L7F8J6"/>
<reference evidence="1 2" key="1">
    <citation type="journal article" date="2011" name="Plasmid">
        <title>Streptomyces turgidiscabies Car8 contains a modular pathogenicity island that shares virulence genes with other actinobacterial plant pathogens.</title>
        <authorList>
            <person name="Huguet-Tapia J.C."/>
            <person name="Badger J.H."/>
            <person name="Loria R."/>
            <person name="Pettis G.S."/>
        </authorList>
    </citation>
    <scope>NUCLEOTIDE SEQUENCE [LARGE SCALE GENOMIC DNA]</scope>
    <source>
        <strain evidence="1 2">Car8</strain>
    </source>
</reference>
<dbReference type="EMBL" id="AEJB01000283">
    <property type="protein sequence ID" value="ELP67444.1"/>
    <property type="molecule type" value="Genomic_DNA"/>
</dbReference>
<evidence type="ECO:0000313" key="1">
    <source>
        <dbReference type="EMBL" id="ELP67444.1"/>
    </source>
</evidence>
<dbReference type="Proteomes" id="UP000010931">
    <property type="component" value="Unassembled WGS sequence"/>
</dbReference>
<dbReference type="SUPFAM" id="SSF51735">
    <property type="entry name" value="NAD(P)-binding Rossmann-fold domains"/>
    <property type="match status" value="1"/>
</dbReference>
<proteinExistence type="predicted"/>
<dbReference type="Gene3D" id="3.40.50.720">
    <property type="entry name" value="NAD(P)-binding Rossmann-like Domain"/>
    <property type="match status" value="1"/>
</dbReference>
<name>L7F8J6_STRT8</name>
<dbReference type="InterPro" id="IPR002347">
    <property type="entry name" value="SDR_fam"/>
</dbReference>
<gene>
    <name evidence="1" type="ORF">STRTUCAR8_00626</name>
</gene>
<dbReference type="InterPro" id="IPR036291">
    <property type="entry name" value="NAD(P)-bd_dom_sf"/>
</dbReference>
<comment type="caution">
    <text evidence="1">The sequence shown here is derived from an EMBL/GenBank/DDBJ whole genome shotgun (WGS) entry which is preliminary data.</text>
</comment>
<keyword evidence="2" id="KW-1185">Reference proteome</keyword>
<accession>L7F8J6</accession>